<dbReference type="AlphaFoldDB" id="A0AAW5P5G6"/>
<gene>
    <name evidence="2" type="ORF">GGP99_000865</name>
</gene>
<name>A0AAW5P5G6_9BACT</name>
<proteinExistence type="predicted"/>
<dbReference type="Proteomes" id="UP001155110">
    <property type="component" value="Unassembled WGS sequence"/>
</dbReference>
<sequence length="592" mass="66683">MDKDSILYDVAKGYAAQIASKMLDGEVLDGLMPHQKTYREQRRENVRQVLFNLIKAQSLSCAHRRLIKVAVPLTKMRESAGRYDECHISYRQVKSIIETFEDAGLLAVDKGKPFHQTSSKWKKKCIKDNRLRTTKGALRGRVTEIWATGKLKEAIGGYLSGNTHLGADVEMIVEEPAVLLRSPDDGELIDTCDTPRASRFQSTVAEVCSQVRDRARVSLHLPLTALPSIRRNTSPHRQPSEVPADVSPSCPVPSPPDNALSSIRGNTSPHRLQRVHEAERAHEAVVRRCPAAWMWEHKLKGNHIEYTVPEMALEYQRKFCRGSWDCGGRFYADVQNVPSDWRKHMRIGGEPVVELDYDNLHIAMLYAGEEKRLSGDAYDITSELDLGAKMDEVIGLCEEEIGFYRQRQRKVVKRALNVLINAENYQSAYEALKHHGWTEEIGAPLANDVFKPLVGALRKKHEPISNYFHSDAGIRLQRKDSDLAYEVMTQTGAIGIHDGFVIEASRERELRDAMKRAFAEEYGGYDIGVSREFEPLTPDGDFAFDRSSPAESGAERKRRASPNAELNFAQSCSEFLRTQGTPTLLSTHPPDC</sequence>
<evidence type="ECO:0000313" key="2">
    <source>
        <dbReference type="EMBL" id="MCS4156923.1"/>
    </source>
</evidence>
<feature type="region of interest" description="Disordered" evidence="1">
    <location>
        <begin position="538"/>
        <end position="563"/>
    </location>
</feature>
<evidence type="ECO:0000313" key="3">
    <source>
        <dbReference type="Proteomes" id="UP001155110"/>
    </source>
</evidence>
<dbReference type="EMBL" id="JANTZM010000003">
    <property type="protein sequence ID" value="MCS4156923.1"/>
    <property type="molecule type" value="Genomic_DNA"/>
</dbReference>
<protein>
    <submittedName>
        <fullName evidence="2">Uncharacterized protein</fullName>
    </submittedName>
</protein>
<organism evidence="2 3">
    <name type="scientific">Salinibacter ruber</name>
    <dbReference type="NCBI Taxonomy" id="146919"/>
    <lineage>
        <taxon>Bacteria</taxon>
        <taxon>Pseudomonadati</taxon>
        <taxon>Rhodothermota</taxon>
        <taxon>Rhodothermia</taxon>
        <taxon>Rhodothermales</taxon>
        <taxon>Salinibacteraceae</taxon>
        <taxon>Salinibacter</taxon>
    </lineage>
</organism>
<dbReference type="RefSeq" id="WP_259258080.1">
    <property type="nucleotide sequence ID" value="NZ_JANTZM010000003.1"/>
</dbReference>
<reference evidence="2" key="1">
    <citation type="submission" date="2022-08" db="EMBL/GenBank/DDBJ databases">
        <title>Genomic Encyclopedia of Type Strains, Phase V (KMG-V): Genome sequencing to study the core and pangenomes of soil and plant-associated prokaryotes.</title>
        <authorList>
            <person name="Whitman W."/>
        </authorList>
    </citation>
    <scope>NUCLEOTIDE SEQUENCE</scope>
    <source>
        <strain evidence="2">SP3002</strain>
    </source>
</reference>
<comment type="caution">
    <text evidence="2">The sequence shown here is derived from an EMBL/GenBank/DDBJ whole genome shotgun (WGS) entry which is preliminary data.</text>
</comment>
<accession>A0AAW5P5G6</accession>
<evidence type="ECO:0000256" key="1">
    <source>
        <dbReference type="SAM" id="MobiDB-lite"/>
    </source>
</evidence>
<feature type="region of interest" description="Disordered" evidence="1">
    <location>
        <begin position="228"/>
        <end position="258"/>
    </location>
</feature>